<dbReference type="GO" id="GO:0003735">
    <property type="term" value="F:structural constituent of ribosome"/>
    <property type="evidence" value="ECO:0007669"/>
    <property type="project" value="InterPro"/>
</dbReference>
<dbReference type="SUPFAM" id="SSF56053">
    <property type="entry name" value="Ribosomal protein L6"/>
    <property type="match status" value="1"/>
</dbReference>
<dbReference type="Proteomes" id="UP000078542">
    <property type="component" value="Unassembled WGS sequence"/>
</dbReference>
<accession>A0A151ILU7</accession>
<keyword evidence="1" id="KW-0687">Ribonucleoprotein</keyword>
<dbReference type="Gene3D" id="3.90.930.12">
    <property type="entry name" value="Ribosomal protein L6, alpha-beta domain"/>
    <property type="match status" value="1"/>
</dbReference>
<dbReference type="GO" id="GO:0005840">
    <property type="term" value="C:ribosome"/>
    <property type="evidence" value="ECO:0007669"/>
    <property type="project" value="UniProtKB-KW"/>
</dbReference>
<dbReference type="AlphaFoldDB" id="A0A151ILU7"/>
<protein>
    <submittedName>
        <fullName evidence="1">60S ribosomal protein L9</fullName>
    </submittedName>
</protein>
<evidence type="ECO:0000313" key="1">
    <source>
        <dbReference type="EMBL" id="KYN05862.1"/>
    </source>
</evidence>
<keyword evidence="1" id="KW-0689">Ribosomal protein</keyword>
<reference evidence="1 2" key="1">
    <citation type="submission" date="2016-03" db="EMBL/GenBank/DDBJ databases">
        <title>Cyphomyrmex costatus WGS genome.</title>
        <authorList>
            <person name="Nygaard S."/>
            <person name="Hu H."/>
            <person name="Boomsma J."/>
            <person name="Zhang G."/>
        </authorList>
    </citation>
    <scope>NUCLEOTIDE SEQUENCE [LARGE SCALE GENOMIC DNA]</scope>
    <source>
        <strain evidence="1">MS0001</strain>
        <tissue evidence="1">Whole body</tissue>
    </source>
</reference>
<name>A0A151ILU7_9HYME</name>
<dbReference type="EMBL" id="KQ977086">
    <property type="protein sequence ID" value="KYN05862.1"/>
    <property type="molecule type" value="Genomic_DNA"/>
</dbReference>
<organism evidence="1 2">
    <name type="scientific">Cyphomyrmex costatus</name>
    <dbReference type="NCBI Taxonomy" id="456900"/>
    <lineage>
        <taxon>Eukaryota</taxon>
        <taxon>Metazoa</taxon>
        <taxon>Ecdysozoa</taxon>
        <taxon>Arthropoda</taxon>
        <taxon>Hexapoda</taxon>
        <taxon>Insecta</taxon>
        <taxon>Pterygota</taxon>
        <taxon>Neoptera</taxon>
        <taxon>Endopterygota</taxon>
        <taxon>Hymenoptera</taxon>
        <taxon>Apocrita</taxon>
        <taxon>Aculeata</taxon>
        <taxon>Formicoidea</taxon>
        <taxon>Formicidae</taxon>
        <taxon>Myrmicinae</taxon>
        <taxon>Cyphomyrmex</taxon>
    </lineage>
</organism>
<keyword evidence="2" id="KW-1185">Reference proteome</keyword>
<sequence length="261" mass="28829">MKQIVTNQTVKIPEGLTVTVKSRLVTVKGPRGVLKRSFKHLALDIRLLIDFRHKYEYLGIPANSLQSTNDEVKDYLQSKNLLNIDRSRIFNCDESFLLQKNLTDLLEQSAVHGSAFASLVAGGHLGVTTAAAAEGTTEGATATEGETTAATGRSAVTVTGGHRRLRQGEPCQTDNHILSLGRKLVAISKCLMSRDNNHVTIDSSNDRGSWSQKESLRHQEEKYAVRHHCIIRAMKLPCVRIDVIIDPLRLACINVRLRVVA</sequence>
<proteinExistence type="predicted"/>
<dbReference type="GO" id="GO:0006412">
    <property type="term" value="P:translation"/>
    <property type="evidence" value="ECO:0007669"/>
    <property type="project" value="InterPro"/>
</dbReference>
<evidence type="ECO:0000313" key="2">
    <source>
        <dbReference type="Proteomes" id="UP000078542"/>
    </source>
</evidence>
<dbReference type="GO" id="GO:0019843">
    <property type="term" value="F:rRNA binding"/>
    <property type="evidence" value="ECO:0007669"/>
    <property type="project" value="InterPro"/>
</dbReference>
<gene>
    <name evidence="1" type="ORF">ALC62_03198</name>
</gene>
<dbReference type="InterPro" id="IPR036789">
    <property type="entry name" value="Ribosomal_uL6-like_a/b-dom_sf"/>
</dbReference>
<dbReference type="STRING" id="456900.A0A151ILU7"/>